<evidence type="ECO:0000313" key="2">
    <source>
        <dbReference type="EMBL" id="MCB2407387.1"/>
    </source>
</evidence>
<feature type="domain" description="DSBA-like thioredoxin" evidence="1">
    <location>
        <begin position="14"/>
        <end position="209"/>
    </location>
</feature>
<evidence type="ECO:0000259" key="1">
    <source>
        <dbReference type="Pfam" id="PF01323"/>
    </source>
</evidence>
<dbReference type="CDD" id="cd03025">
    <property type="entry name" value="DsbA_FrnE_like"/>
    <property type="match status" value="1"/>
</dbReference>
<dbReference type="PANTHER" id="PTHR13887">
    <property type="entry name" value="GLUTATHIONE S-TRANSFERASE KAPPA"/>
    <property type="match status" value="1"/>
</dbReference>
<dbReference type="InterPro" id="IPR001853">
    <property type="entry name" value="DSBA-like_thioredoxin_dom"/>
</dbReference>
<evidence type="ECO:0000313" key="3">
    <source>
        <dbReference type="Proteomes" id="UP001165296"/>
    </source>
</evidence>
<keyword evidence="3" id="KW-1185">Reference proteome</keyword>
<reference evidence="2" key="1">
    <citation type="submission" date="2021-10" db="EMBL/GenBank/DDBJ databases">
        <authorList>
            <person name="Dean J.D."/>
            <person name="Kim M.K."/>
            <person name="Newey C.N."/>
            <person name="Stoker T.S."/>
            <person name="Thompson D.W."/>
            <person name="Grose J.H."/>
        </authorList>
    </citation>
    <scope>NUCLEOTIDE SEQUENCE</scope>
    <source>
        <strain evidence="2">BT178</strain>
    </source>
</reference>
<dbReference type="Proteomes" id="UP001165296">
    <property type="component" value="Unassembled WGS sequence"/>
</dbReference>
<dbReference type="Gene3D" id="3.40.30.10">
    <property type="entry name" value="Glutaredoxin"/>
    <property type="match status" value="1"/>
</dbReference>
<dbReference type="RefSeq" id="WP_226173095.1">
    <property type="nucleotide sequence ID" value="NZ_JAJADR010000001.1"/>
</dbReference>
<name>A0ABS8AQU5_9BACT</name>
<dbReference type="Pfam" id="PF01323">
    <property type="entry name" value="DSBA"/>
    <property type="match status" value="1"/>
</dbReference>
<accession>A0ABS8AQU5</accession>
<dbReference type="InterPro" id="IPR036249">
    <property type="entry name" value="Thioredoxin-like_sf"/>
</dbReference>
<dbReference type="SUPFAM" id="SSF52833">
    <property type="entry name" value="Thioredoxin-like"/>
    <property type="match status" value="1"/>
</dbReference>
<comment type="caution">
    <text evidence="2">The sequence shown here is derived from an EMBL/GenBank/DDBJ whole genome shotgun (WGS) entry which is preliminary data.</text>
</comment>
<gene>
    <name evidence="2" type="ORF">LGH74_05325</name>
</gene>
<organism evidence="2 3">
    <name type="scientific">Hymenobacter lucidus</name>
    <dbReference type="NCBI Taxonomy" id="2880930"/>
    <lineage>
        <taxon>Bacteria</taxon>
        <taxon>Pseudomonadati</taxon>
        <taxon>Bacteroidota</taxon>
        <taxon>Cytophagia</taxon>
        <taxon>Cytophagales</taxon>
        <taxon>Hymenobacteraceae</taxon>
        <taxon>Hymenobacter</taxon>
    </lineage>
</organism>
<dbReference type="Gene3D" id="1.10.472.60">
    <property type="entry name" value="putative protein disulfide isomerase domain"/>
    <property type="match status" value="1"/>
</dbReference>
<proteinExistence type="predicted"/>
<dbReference type="PANTHER" id="PTHR13887:SF54">
    <property type="entry name" value="DSBA FAMILY PROTEIN"/>
    <property type="match status" value="1"/>
</dbReference>
<dbReference type="EMBL" id="JAJADR010000001">
    <property type="protein sequence ID" value="MCB2407387.1"/>
    <property type="molecule type" value="Genomic_DNA"/>
</dbReference>
<protein>
    <submittedName>
        <fullName evidence="2">DsbA family protein</fullName>
    </submittedName>
</protein>
<sequence>MEQEPDLPELLYIFDPLCGWCYGMSPVVERVQNEFAGRMTVSVLSGGMVTGQQVGPIRDDWEYISGAMGQIEKVADVEFGAAFRELGREGSYIQDSEPPCQALTVFRQIDPYNQTASFAHALQQAYFLKGQNLNDPETYEVLAADFGLNVAEFKRRLALPETAQATRHEFAAVAKIGVQGFPTTILRVGNQGYLIARGFMPYDAFAESLEKALQQASEEGNEAG</sequence>